<dbReference type="NCBIfam" id="TIGR00562">
    <property type="entry name" value="proto_IX_ox"/>
    <property type="match status" value="1"/>
</dbReference>
<comment type="similarity">
    <text evidence="4">Belongs to the protoporphyrinogen/coproporphyrinogen oxidase family. Coproporphyrinogen III oxidase subfamily.</text>
</comment>
<dbReference type="Gene3D" id="3.90.660.20">
    <property type="entry name" value="Protoporphyrinogen oxidase, mitochondrial, domain 2"/>
    <property type="match status" value="1"/>
</dbReference>
<keyword evidence="10" id="KW-0350">Heme biosynthesis</keyword>
<dbReference type="InterPro" id="IPR036188">
    <property type="entry name" value="FAD/NAD-bd_sf"/>
</dbReference>
<dbReference type="EMBL" id="RKRK01000002">
    <property type="protein sequence ID" value="RPF58330.1"/>
    <property type="molecule type" value="Genomic_DNA"/>
</dbReference>
<name>A0A1Q1G0I9_9BACL</name>
<dbReference type="SUPFAM" id="SSF51905">
    <property type="entry name" value="FAD/NAD(P)-binding domain"/>
    <property type="match status" value="1"/>
</dbReference>
<evidence type="ECO:0000256" key="3">
    <source>
        <dbReference type="ARBA" id="ARBA00004744"/>
    </source>
</evidence>
<evidence type="ECO:0000256" key="11">
    <source>
        <dbReference type="PIRSR" id="PIRSR601613-1"/>
    </source>
</evidence>
<accession>A0A3N5BTD6</accession>
<comment type="pathway">
    <text evidence="3">Porphyrin-containing compound metabolism; protoheme biosynthesis.</text>
</comment>
<organism evidence="13 14">
    <name type="scientific">Abyssicoccus albus</name>
    <dbReference type="NCBI Taxonomy" id="1817405"/>
    <lineage>
        <taxon>Bacteria</taxon>
        <taxon>Bacillati</taxon>
        <taxon>Bacillota</taxon>
        <taxon>Bacilli</taxon>
        <taxon>Bacillales</taxon>
        <taxon>Abyssicoccaceae</taxon>
    </lineage>
</organism>
<dbReference type="GO" id="GO:0006783">
    <property type="term" value="P:heme biosynthetic process"/>
    <property type="evidence" value="ECO:0007669"/>
    <property type="project" value="UniProtKB-KW"/>
</dbReference>
<dbReference type="InterPro" id="IPR001613">
    <property type="entry name" value="Flavin_amine_oxidase"/>
</dbReference>
<sequence>MTRVAIIGGGITGLSTAYYLKQLDSNVEVDLYEASDRFGGKVKTYRDEDYTLELGPESYLGRKVVMTELAKSLGLENELVRNQVGQSYIYANNRLHPMPGGSILGIPTEIVPFMKTGLLSPQAKVRAGMELFIPKTTDRVDISLGQFFRQRLGNGVLDNIIEPLLSGIYGGNIDRLSLESTFPMFRDQVIQQGSLIKGMKETKKARRGQSSTDGGQFLQFKSGLESMIDALVEAVEEMGVNTHLNSKVDYNYDGQHQVIVNGDVVAYDNVVITTPHQVFKRWFSDDVMFTWFNQMPSTSVATVLLVFDESQVHNEHEGTGFVVARNSDVHITACTWTNKKWPHTTPEGKVVLRAYIGKPDDPIVEHATDDELVNIALSDLNEVMTIDGRPERSFVTKLVRSMPQYEVGHKRYMDILKSHINQQYPGLIITGASIDAVGLPDCVGFGKASAEQILT</sequence>
<dbReference type="PANTHER" id="PTHR42923:SF3">
    <property type="entry name" value="PROTOPORPHYRINOGEN OXIDASE"/>
    <property type="match status" value="1"/>
</dbReference>
<dbReference type="Proteomes" id="UP000277108">
    <property type="component" value="Unassembled WGS sequence"/>
</dbReference>
<evidence type="ECO:0000259" key="12">
    <source>
        <dbReference type="Pfam" id="PF01593"/>
    </source>
</evidence>
<dbReference type="GO" id="GO:0004729">
    <property type="term" value="F:oxygen-dependent protoporphyrinogen oxidase activity"/>
    <property type="evidence" value="ECO:0007669"/>
    <property type="project" value="InterPro"/>
</dbReference>
<keyword evidence="9" id="KW-0560">Oxidoreductase</keyword>
<dbReference type="OrthoDB" id="9805195at2"/>
<protein>
    <recommendedName>
        <fullName evidence="6">Coproporphyrinogen III oxidase</fullName>
        <ecNumber evidence="5">1.3.3.15</ecNumber>
    </recommendedName>
</protein>
<proteinExistence type="inferred from homology"/>
<reference evidence="13 14" key="1">
    <citation type="submission" date="2018-11" db="EMBL/GenBank/DDBJ databases">
        <title>Genomic Encyclopedia of Type Strains, Phase IV (KMG-IV): sequencing the most valuable type-strain genomes for metagenomic binning, comparative biology and taxonomic classification.</title>
        <authorList>
            <person name="Goeker M."/>
        </authorList>
    </citation>
    <scope>NUCLEOTIDE SEQUENCE [LARGE SCALE GENOMIC DNA]</scope>
    <source>
        <strain evidence="13 14">DSM 29158</strain>
    </source>
</reference>
<comment type="caution">
    <text evidence="13">The sequence shown here is derived from an EMBL/GenBank/DDBJ whole genome shotgun (WGS) entry which is preliminary data.</text>
</comment>
<dbReference type="AlphaFoldDB" id="A0A1Q1G0I9"/>
<evidence type="ECO:0000313" key="13">
    <source>
        <dbReference type="EMBL" id="RPF58330.1"/>
    </source>
</evidence>
<dbReference type="Gene3D" id="3.50.50.60">
    <property type="entry name" value="FAD/NAD(P)-binding domain"/>
    <property type="match status" value="1"/>
</dbReference>
<evidence type="ECO:0000256" key="7">
    <source>
        <dbReference type="ARBA" id="ARBA00022630"/>
    </source>
</evidence>
<keyword evidence="8" id="KW-0274">FAD</keyword>
<evidence type="ECO:0000256" key="5">
    <source>
        <dbReference type="ARBA" id="ARBA00012402"/>
    </source>
</evidence>
<comment type="catalytic activity">
    <reaction evidence="1">
        <text>coproporphyrinogen III + 3 O2 = coproporphyrin III + 3 H2O2</text>
        <dbReference type="Rhea" id="RHEA:43436"/>
        <dbReference type="ChEBI" id="CHEBI:15379"/>
        <dbReference type="ChEBI" id="CHEBI:16240"/>
        <dbReference type="ChEBI" id="CHEBI:57309"/>
        <dbReference type="ChEBI" id="CHEBI:131725"/>
        <dbReference type="EC" id="1.3.3.15"/>
    </reaction>
    <physiologicalReaction direction="left-to-right" evidence="1">
        <dbReference type="Rhea" id="RHEA:43437"/>
    </physiologicalReaction>
</comment>
<dbReference type="InterPro" id="IPR050464">
    <property type="entry name" value="Zeta_carotene_desat/Oxidored"/>
</dbReference>
<dbReference type="InterPro" id="IPR002937">
    <property type="entry name" value="Amino_oxidase"/>
</dbReference>
<evidence type="ECO:0000256" key="9">
    <source>
        <dbReference type="ARBA" id="ARBA00023002"/>
    </source>
</evidence>
<evidence type="ECO:0000313" key="14">
    <source>
        <dbReference type="Proteomes" id="UP000277108"/>
    </source>
</evidence>
<dbReference type="InterPro" id="IPR004572">
    <property type="entry name" value="Protoporphyrinogen_oxidase"/>
</dbReference>
<dbReference type="STRING" id="1849491.BVH56_02490"/>
<evidence type="ECO:0000256" key="1">
    <source>
        <dbReference type="ARBA" id="ARBA00001755"/>
    </source>
</evidence>
<evidence type="ECO:0000256" key="4">
    <source>
        <dbReference type="ARBA" id="ARBA00008310"/>
    </source>
</evidence>
<accession>A0A1Q1G0I9</accession>
<feature type="domain" description="Amine oxidase" evidence="12">
    <location>
        <begin position="11"/>
        <end position="454"/>
    </location>
</feature>
<dbReference type="Gene3D" id="1.10.3110.10">
    <property type="entry name" value="protoporphyrinogen ix oxidase, domain 3"/>
    <property type="match status" value="1"/>
</dbReference>
<comment type="cofactor">
    <cofactor evidence="2">
        <name>FAD</name>
        <dbReference type="ChEBI" id="CHEBI:57692"/>
    </cofactor>
</comment>
<evidence type="ECO:0000256" key="8">
    <source>
        <dbReference type="ARBA" id="ARBA00022827"/>
    </source>
</evidence>
<evidence type="ECO:0000256" key="10">
    <source>
        <dbReference type="ARBA" id="ARBA00023133"/>
    </source>
</evidence>
<dbReference type="PRINTS" id="PR00757">
    <property type="entry name" value="AMINEOXDASEF"/>
</dbReference>
<dbReference type="Pfam" id="PF01593">
    <property type="entry name" value="Amino_oxidase"/>
    <property type="match status" value="1"/>
</dbReference>
<gene>
    <name evidence="13" type="ORF">EDD62_0976</name>
</gene>
<dbReference type="RefSeq" id="WP_077139944.1">
    <property type="nucleotide sequence ID" value="NZ_CBCSGK010000012.1"/>
</dbReference>
<dbReference type="EC" id="1.3.3.15" evidence="5"/>
<keyword evidence="7" id="KW-0285">Flavoprotein</keyword>
<feature type="binding site" evidence="11">
    <location>
        <begin position="33"/>
        <end position="34"/>
    </location>
    <ligand>
        <name>FAD</name>
        <dbReference type="ChEBI" id="CHEBI:57692"/>
    </ligand>
</feature>
<feature type="binding site" evidence="11">
    <location>
        <position position="12"/>
    </location>
    <ligand>
        <name>FAD</name>
        <dbReference type="ChEBI" id="CHEBI:57692"/>
    </ligand>
</feature>
<evidence type="ECO:0000256" key="2">
    <source>
        <dbReference type="ARBA" id="ARBA00001974"/>
    </source>
</evidence>
<evidence type="ECO:0000256" key="6">
    <source>
        <dbReference type="ARBA" id="ARBA00019046"/>
    </source>
</evidence>
<dbReference type="PANTHER" id="PTHR42923">
    <property type="entry name" value="PROTOPORPHYRINOGEN OXIDASE"/>
    <property type="match status" value="1"/>
</dbReference>
<dbReference type="NCBIfam" id="NF008845">
    <property type="entry name" value="PRK11883.1-5"/>
    <property type="match status" value="1"/>
</dbReference>
<dbReference type="SUPFAM" id="SSF54373">
    <property type="entry name" value="FAD-linked reductases, C-terminal domain"/>
    <property type="match status" value="1"/>
</dbReference>
<keyword evidence="14" id="KW-1185">Reference proteome</keyword>